<dbReference type="AlphaFoldDB" id="A0AAW0MR74"/>
<proteinExistence type="predicted"/>
<reference evidence="2" key="1">
    <citation type="submission" date="2024-04" db="EMBL/GenBank/DDBJ databases">
        <title>Salinicola lusitanus LLJ914,a marine bacterium isolated from the Okinawa Trough.</title>
        <authorList>
            <person name="Li J."/>
        </authorList>
    </citation>
    <scope>NUCLEOTIDE SEQUENCE [LARGE SCALE GENOMIC DNA]</scope>
</reference>
<dbReference type="EMBL" id="JBBPFD010000294">
    <property type="protein sequence ID" value="KAK7879296.1"/>
    <property type="molecule type" value="Genomic_DNA"/>
</dbReference>
<gene>
    <name evidence="1" type="ORF">WMY93_033922</name>
</gene>
<dbReference type="Proteomes" id="UP001460270">
    <property type="component" value="Unassembled WGS sequence"/>
</dbReference>
<name>A0AAW0MR74_9GOBI</name>
<evidence type="ECO:0000313" key="1">
    <source>
        <dbReference type="EMBL" id="KAK7879296.1"/>
    </source>
</evidence>
<comment type="caution">
    <text evidence="1">The sequence shown here is derived from an EMBL/GenBank/DDBJ whole genome shotgun (WGS) entry which is preliminary data.</text>
</comment>
<accession>A0AAW0MR74</accession>
<organism evidence="1 2">
    <name type="scientific">Mugilogobius chulae</name>
    <name type="common">yellowstripe goby</name>
    <dbReference type="NCBI Taxonomy" id="88201"/>
    <lineage>
        <taxon>Eukaryota</taxon>
        <taxon>Metazoa</taxon>
        <taxon>Chordata</taxon>
        <taxon>Craniata</taxon>
        <taxon>Vertebrata</taxon>
        <taxon>Euteleostomi</taxon>
        <taxon>Actinopterygii</taxon>
        <taxon>Neopterygii</taxon>
        <taxon>Teleostei</taxon>
        <taxon>Neoteleostei</taxon>
        <taxon>Acanthomorphata</taxon>
        <taxon>Gobiaria</taxon>
        <taxon>Gobiiformes</taxon>
        <taxon>Gobioidei</taxon>
        <taxon>Gobiidae</taxon>
        <taxon>Gobionellinae</taxon>
        <taxon>Mugilogobius</taxon>
    </lineage>
</organism>
<evidence type="ECO:0000313" key="2">
    <source>
        <dbReference type="Proteomes" id="UP001460270"/>
    </source>
</evidence>
<keyword evidence="2" id="KW-1185">Reference proteome</keyword>
<sequence>MASVADVLSECTVVSAKLNTSVELQFDAAEVKDWTVVKDGQDVASCRNGKPHSKPGFEIMTLCSDPKPRIKIKSVETEHFGTYTLEKNRQNYSCVKLGKNQKQILCHRKDYC</sequence>
<protein>
    <submittedName>
        <fullName evidence="1">Uncharacterized protein</fullName>
    </submittedName>
</protein>